<dbReference type="VEuPathDB" id="VectorBase:AMAM017447"/>
<keyword evidence="3" id="KW-1185">Reference proteome</keyword>
<feature type="compositionally biased region" description="Polar residues" evidence="1">
    <location>
        <begin position="615"/>
        <end position="629"/>
    </location>
</feature>
<protein>
    <submittedName>
        <fullName evidence="2">Uncharacterized protein</fullName>
    </submittedName>
</protein>
<feature type="compositionally biased region" description="Polar residues" evidence="1">
    <location>
        <begin position="13"/>
        <end position="26"/>
    </location>
</feature>
<accession>A0A182T110</accession>
<dbReference type="Proteomes" id="UP000075901">
    <property type="component" value="Unassembled WGS sequence"/>
</dbReference>
<sequence length="640" mass="69881">MLQPHHSYPPPAVSSTSSTGPASTLTDTRECNSAPIPLQDSGLPVATHSVSITTIGGETPTQPAHDCKQQRVASAALRSKPVLDTDHKFSDCGCGGVVGQQPANPIIVTTDSWKRANSLNQNPAARESQPSSNSCAALRSKDTPNVIHLRDRTTSSSSDSIFTDPASPQGGFATEINEAYYSEENICDLTETPSTVRDKSAQAQLPICSNDSLTLDDTSGIERKELRHAKTKLKNVSLGNENYYNYRPSSSHANLHIEHNVSNVSIEPETAVYDSSESSTPSPDDSMERKRVSLSHRRTGGSATVTSSNGTTSTVTGTRITPTNGTKPARVLTKSSLYVGTKLPVLTDRKSSANNVTGTAPANRVVRPSYVPEKLNFFSYEKFEGHMLMNWLSSSLPANIPGVNEQDLQALLFQYCTNLLVAGVMKQIPDKHAPPQDTFRTNLMYQWTHTEPPTPTPVTPGRLEPHVVWPHASVTQGTTKSVSHQSTSTNKENLASKSENGAHMDPGHEQNDERKENDFLLLRRRIASCETISQLKRILLELFFNDSMQAGATEMTGDNHTNDQTISNSYRLLIQDLLNDTDCTIYDKAKTDLLSDTEYTVFAACTSTPKRKSLTQENNNSSDGTKNPLTFYETANSLHL</sequence>
<feature type="compositionally biased region" description="Basic and acidic residues" evidence="1">
    <location>
        <begin position="500"/>
        <end position="513"/>
    </location>
</feature>
<feature type="region of interest" description="Disordered" evidence="1">
    <location>
        <begin position="270"/>
        <end position="328"/>
    </location>
</feature>
<feature type="compositionally biased region" description="Low complexity" evidence="1">
    <location>
        <begin position="300"/>
        <end position="323"/>
    </location>
</feature>
<dbReference type="EnsemblMetazoa" id="AMAM017447-RA">
    <property type="protein sequence ID" value="AMAM017447-PA"/>
    <property type="gene ID" value="AMAM017447"/>
</dbReference>
<reference evidence="3" key="1">
    <citation type="submission" date="2013-09" db="EMBL/GenBank/DDBJ databases">
        <title>The Genome Sequence of Anopheles maculatus species B.</title>
        <authorList>
            <consortium name="The Broad Institute Genomics Platform"/>
            <person name="Neafsey D.E."/>
            <person name="Besansky N."/>
            <person name="Howell P."/>
            <person name="Walton C."/>
            <person name="Young S.K."/>
            <person name="Zeng Q."/>
            <person name="Gargeya S."/>
            <person name="Fitzgerald M."/>
            <person name="Haas B."/>
            <person name="Abouelleil A."/>
            <person name="Allen A.W."/>
            <person name="Alvarado L."/>
            <person name="Arachchi H.M."/>
            <person name="Berlin A.M."/>
            <person name="Chapman S.B."/>
            <person name="Gainer-Dewar J."/>
            <person name="Goldberg J."/>
            <person name="Griggs A."/>
            <person name="Gujja S."/>
            <person name="Hansen M."/>
            <person name="Howarth C."/>
            <person name="Imamovic A."/>
            <person name="Ireland A."/>
            <person name="Larimer J."/>
            <person name="McCowan C."/>
            <person name="Murphy C."/>
            <person name="Pearson M."/>
            <person name="Poon T.W."/>
            <person name="Priest M."/>
            <person name="Roberts A."/>
            <person name="Saif S."/>
            <person name="Shea T."/>
            <person name="Sisk P."/>
            <person name="Sykes S."/>
            <person name="Wortman J."/>
            <person name="Nusbaum C."/>
            <person name="Birren B."/>
        </authorList>
    </citation>
    <scope>NUCLEOTIDE SEQUENCE [LARGE SCALE GENOMIC DNA]</scope>
    <source>
        <strain evidence="3">maculatus3</strain>
    </source>
</reference>
<evidence type="ECO:0000313" key="2">
    <source>
        <dbReference type="EnsemblMetazoa" id="AMAM017447-PA"/>
    </source>
</evidence>
<evidence type="ECO:0000313" key="3">
    <source>
        <dbReference type="Proteomes" id="UP000075901"/>
    </source>
</evidence>
<name>A0A182T110_9DIPT</name>
<dbReference type="AlphaFoldDB" id="A0A182T110"/>
<feature type="region of interest" description="Disordered" evidence="1">
    <location>
        <begin position="1"/>
        <end position="30"/>
    </location>
</feature>
<feature type="region of interest" description="Disordered" evidence="1">
    <location>
        <begin position="474"/>
        <end position="513"/>
    </location>
</feature>
<proteinExistence type="predicted"/>
<feature type="compositionally biased region" description="Polar residues" evidence="1">
    <location>
        <begin position="119"/>
        <end position="135"/>
    </location>
</feature>
<feature type="compositionally biased region" description="Polar residues" evidence="1">
    <location>
        <begin position="474"/>
        <end position="499"/>
    </location>
</feature>
<evidence type="ECO:0000256" key="1">
    <source>
        <dbReference type="SAM" id="MobiDB-lite"/>
    </source>
</evidence>
<reference evidence="2" key="2">
    <citation type="submission" date="2020-05" db="UniProtKB">
        <authorList>
            <consortium name="EnsemblMetazoa"/>
        </authorList>
    </citation>
    <scope>IDENTIFICATION</scope>
    <source>
        <strain evidence="2">maculatus3</strain>
    </source>
</reference>
<organism evidence="2 3">
    <name type="scientific">Anopheles maculatus</name>
    <dbReference type="NCBI Taxonomy" id="74869"/>
    <lineage>
        <taxon>Eukaryota</taxon>
        <taxon>Metazoa</taxon>
        <taxon>Ecdysozoa</taxon>
        <taxon>Arthropoda</taxon>
        <taxon>Hexapoda</taxon>
        <taxon>Insecta</taxon>
        <taxon>Pterygota</taxon>
        <taxon>Neoptera</taxon>
        <taxon>Endopterygota</taxon>
        <taxon>Diptera</taxon>
        <taxon>Nematocera</taxon>
        <taxon>Culicoidea</taxon>
        <taxon>Culicidae</taxon>
        <taxon>Anophelinae</taxon>
        <taxon>Anopheles</taxon>
        <taxon>Anopheles maculatus group</taxon>
    </lineage>
</organism>
<feature type="region of interest" description="Disordered" evidence="1">
    <location>
        <begin position="119"/>
        <end position="144"/>
    </location>
</feature>
<feature type="region of interest" description="Disordered" evidence="1">
    <location>
        <begin position="610"/>
        <end position="629"/>
    </location>
</feature>
<feature type="compositionally biased region" description="Low complexity" evidence="1">
    <location>
        <begin position="274"/>
        <end position="284"/>
    </location>
</feature>